<evidence type="ECO:0000313" key="13">
    <source>
        <dbReference type="Proteomes" id="UP000290657"/>
    </source>
</evidence>
<dbReference type="InterPro" id="IPR027417">
    <property type="entry name" value="P-loop_NTPase"/>
</dbReference>
<dbReference type="AlphaFoldDB" id="A0A4Q0XRA6"/>
<dbReference type="PANTHER" id="PTHR11059">
    <property type="entry name" value="DNA REPAIR PROTEIN RECN"/>
    <property type="match status" value="1"/>
</dbReference>
<dbReference type="GO" id="GO:0043590">
    <property type="term" value="C:bacterial nucleoid"/>
    <property type="evidence" value="ECO:0007669"/>
    <property type="project" value="TreeGrafter"/>
</dbReference>
<dbReference type="GO" id="GO:0006310">
    <property type="term" value="P:DNA recombination"/>
    <property type="evidence" value="ECO:0007669"/>
    <property type="project" value="InterPro"/>
</dbReference>
<dbReference type="RefSeq" id="WP_128996569.1">
    <property type="nucleotide sequence ID" value="NZ_PDKN01000006.1"/>
</dbReference>
<evidence type="ECO:0000259" key="11">
    <source>
        <dbReference type="Pfam" id="PF02463"/>
    </source>
</evidence>
<evidence type="ECO:0000256" key="7">
    <source>
        <dbReference type="ARBA" id="ARBA00023204"/>
    </source>
</evidence>
<evidence type="ECO:0000256" key="1">
    <source>
        <dbReference type="ARBA" id="ARBA00003618"/>
    </source>
</evidence>
<keyword evidence="13" id="KW-1185">Reference proteome</keyword>
<reference evidence="12 13" key="1">
    <citation type="submission" date="2017-10" db="EMBL/GenBank/DDBJ databases">
        <title>Genomics of the genus Arcobacter.</title>
        <authorList>
            <person name="Perez-Cataluna A."/>
            <person name="Figueras M.J."/>
        </authorList>
    </citation>
    <scope>NUCLEOTIDE SEQUENCE [LARGE SCALE GENOMIC DNA]</scope>
    <source>
        <strain evidence="12 13">CECT 8987</strain>
    </source>
</reference>
<sequence>MINRVYIEDFLSFKSVELELNKGLIVFTGPSGAGKSILMDALLSLFAYKEFRASMGEVLIENAHIEDEAFMLDNDDDIIIKATKKDKVRYFLNNQTVSKKNLFEFSKRFVKFLHVKDTSDFESAKLVSFLDHYLQLNDKEFSVFKEEFNVTFTEYKQALVRLKKIEEDEAKIEDLKEFTKFEIEKIASVDPKVEEYEELSALKRNLSSKDKIQEAITKASDIFSNAAHVSYALELLEIDSSFFDEAINEVNNQFEKFNDSLGELEELDIEYVLDRIEKLSSLQKKFGSIQEALDYKVQKEKELEEYENISFEKSQLQKRYTLLHEQITQLAQTLTSKREVAAKSIELKINDYLKYLYLSNATIHFQKKELDESGADVISFELNGVNLDTISSGEFNRLRLALLTTISEFEMGEKGILFLDEIDANLSGKESKAIATVLTKLSQSYQIFAISHQPQLTSTAHQHFFVDKHNGESHVKALNHEERINEIARMISGENITKEAKEFASNLLNEA</sequence>
<dbReference type="Gene3D" id="3.40.50.300">
    <property type="entry name" value="P-loop containing nucleotide triphosphate hydrolases"/>
    <property type="match status" value="2"/>
</dbReference>
<dbReference type="GO" id="GO:0006281">
    <property type="term" value="P:DNA repair"/>
    <property type="evidence" value="ECO:0007669"/>
    <property type="project" value="UniProtKB-KW"/>
</dbReference>
<keyword evidence="5 9" id="KW-0227">DNA damage</keyword>
<keyword evidence="10" id="KW-0175">Coiled coil</keyword>
<gene>
    <name evidence="12" type="ORF">CRV04_09285</name>
</gene>
<proteinExistence type="inferred from homology"/>
<dbReference type="GO" id="GO:0009432">
    <property type="term" value="P:SOS response"/>
    <property type="evidence" value="ECO:0007669"/>
    <property type="project" value="TreeGrafter"/>
</dbReference>
<dbReference type="OrthoDB" id="9806954at2"/>
<evidence type="ECO:0000256" key="8">
    <source>
        <dbReference type="ARBA" id="ARBA00033408"/>
    </source>
</evidence>
<dbReference type="Pfam" id="PF02463">
    <property type="entry name" value="SMC_N"/>
    <property type="match status" value="1"/>
</dbReference>
<evidence type="ECO:0000256" key="2">
    <source>
        <dbReference type="ARBA" id="ARBA00009441"/>
    </source>
</evidence>
<dbReference type="PIRSF" id="PIRSF003128">
    <property type="entry name" value="RecN"/>
    <property type="match status" value="1"/>
</dbReference>
<organism evidence="12 13">
    <name type="scientific">Candidatus Marinarcus aquaticus</name>
    <dbReference type="NCBI Taxonomy" id="2044504"/>
    <lineage>
        <taxon>Bacteria</taxon>
        <taxon>Pseudomonadati</taxon>
        <taxon>Campylobacterota</taxon>
        <taxon>Epsilonproteobacteria</taxon>
        <taxon>Campylobacterales</taxon>
        <taxon>Arcobacteraceae</taxon>
        <taxon>Candidatus Marinarcus</taxon>
    </lineage>
</organism>
<dbReference type="Proteomes" id="UP000290657">
    <property type="component" value="Unassembled WGS sequence"/>
</dbReference>
<feature type="coiled-coil region" evidence="10">
    <location>
        <begin position="247"/>
        <end position="319"/>
    </location>
</feature>
<dbReference type="PANTHER" id="PTHR11059:SF0">
    <property type="entry name" value="DNA REPAIR PROTEIN RECN"/>
    <property type="match status" value="1"/>
</dbReference>
<accession>A0A4Q0XRA6</accession>
<protein>
    <recommendedName>
        <fullName evidence="3 9">DNA repair protein RecN</fullName>
    </recommendedName>
    <alternativeName>
        <fullName evidence="8 9">Recombination protein N</fullName>
    </alternativeName>
</protein>
<name>A0A4Q0XRA6_9BACT</name>
<evidence type="ECO:0000313" key="12">
    <source>
        <dbReference type="EMBL" id="RXJ56228.1"/>
    </source>
</evidence>
<evidence type="ECO:0000256" key="5">
    <source>
        <dbReference type="ARBA" id="ARBA00022763"/>
    </source>
</evidence>
<evidence type="ECO:0000256" key="3">
    <source>
        <dbReference type="ARBA" id="ARBA00021315"/>
    </source>
</evidence>
<dbReference type="EMBL" id="PDKN01000006">
    <property type="protein sequence ID" value="RXJ56228.1"/>
    <property type="molecule type" value="Genomic_DNA"/>
</dbReference>
<dbReference type="SUPFAM" id="SSF52540">
    <property type="entry name" value="P-loop containing nucleoside triphosphate hydrolases"/>
    <property type="match status" value="1"/>
</dbReference>
<feature type="domain" description="RecF/RecN/SMC N-terminal" evidence="11">
    <location>
        <begin position="1"/>
        <end position="471"/>
    </location>
</feature>
<evidence type="ECO:0000256" key="4">
    <source>
        <dbReference type="ARBA" id="ARBA00022741"/>
    </source>
</evidence>
<keyword evidence="7 9" id="KW-0234">DNA repair</keyword>
<comment type="similarity">
    <text evidence="2 9">Belongs to the RecN family.</text>
</comment>
<keyword evidence="4" id="KW-0547">Nucleotide-binding</keyword>
<keyword evidence="6" id="KW-0067">ATP-binding</keyword>
<evidence type="ECO:0000256" key="6">
    <source>
        <dbReference type="ARBA" id="ARBA00022840"/>
    </source>
</evidence>
<dbReference type="GO" id="GO:0005524">
    <property type="term" value="F:ATP binding"/>
    <property type="evidence" value="ECO:0007669"/>
    <property type="project" value="UniProtKB-KW"/>
</dbReference>
<evidence type="ECO:0000256" key="9">
    <source>
        <dbReference type="PIRNR" id="PIRNR003128"/>
    </source>
</evidence>
<evidence type="ECO:0000256" key="10">
    <source>
        <dbReference type="SAM" id="Coils"/>
    </source>
</evidence>
<dbReference type="InterPro" id="IPR003395">
    <property type="entry name" value="RecF/RecN/SMC_N"/>
</dbReference>
<comment type="caution">
    <text evidence="12">The sequence shown here is derived from an EMBL/GenBank/DDBJ whole genome shotgun (WGS) entry which is preliminary data.</text>
</comment>
<dbReference type="InterPro" id="IPR004604">
    <property type="entry name" value="DNA_recomb/repair_RecN"/>
</dbReference>
<comment type="function">
    <text evidence="1 9">May be involved in recombinational repair of damaged DNA.</text>
</comment>